<feature type="compositionally biased region" description="Basic and acidic residues" evidence="5">
    <location>
        <begin position="193"/>
        <end position="203"/>
    </location>
</feature>
<feature type="compositionally biased region" description="Low complexity" evidence="5">
    <location>
        <begin position="234"/>
        <end position="243"/>
    </location>
</feature>
<feature type="compositionally biased region" description="Basic and acidic residues" evidence="5">
    <location>
        <begin position="603"/>
        <end position="626"/>
    </location>
</feature>
<keyword evidence="3" id="KW-0862">Zinc</keyword>
<dbReference type="SUPFAM" id="SSF144232">
    <property type="entry name" value="HIT/MYND zinc finger-like"/>
    <property type="match status" value="1"/>
</dbReference>
<dbReference type="PROSITE" id="PS50865">
    <property type="entry name" value="ZF_MYND_2"/>
    <property type="match status" value="1"/>
</dbReference>
<feature type="region of interest" description="Disordered" evidence="5">
    <location>
        <begin position="959"/>
        <end position="1031"/>
    </location>
</feature>
<evidence type="ECO:0000256" key="5">
    <source>
        <dbReference type="SAM" id="MobiDB-lite"/>
    </source>
</evidence>
<feature type="compositionally biased region" description="Basic residues" evidence="5">
    <location>
        <begin position="1"/>
        <end position="12"/>
    </location>
</feature>
<feature type="compositionally biased region" description="Basic and acidic residues" evidence="5">
    <location>
        <begin position="315"/>
        <end position="344"/>
    </location>
</feature>
<feature type="compositionally biased region" description="Basic and acidic residues" evidence="5">
    <location>
        <begin position="871"/>
        <end position="931"/>
    </location>
</feature>
<feature type="compositionally biased region" description="Basic residues" evidence="5">
    <location>
        <begin position="181"/>
        <end position="192"/>
    </location>
</feature>
<dbReference type="PANTHER" id="PTHR28069">
    <property type="entry name" value="GH20023P"/>
    <property type="match status" value="1"/>
</dbReference>
<feature type="compositionally biased region" description="Polar residues" evidence="5">
    <location>
        <begin position="961"/>
        <end position="978"/>
    </location>
</feature>
<organism evidence="7 8">
    <name type="scientific">Plutella xylostella</name>
    <name type="common">Diamondback moth</name>
    <name type="synonym">Plutella maculipennis</name>
    <dbReference type="NCBI Taxonomy" id="51655"/>
    <lineage>
        <taxon>Eukaryota</taxon>
        <taxon>Metazoa</taxon>
        <taxon>Ecdysozoa</taxon>
        <taxon>Arthropoda</taxon>
        <taxon>Hexapoda</taxon>
        <taxon>Insecta</taxon>
        <taxon>Pterygota</taxon>
        <taxon>Neoptera</taxon>
        <taxon>Endopterygota</taxon>
        <taxon>Lepidoptera</taxon>
        <taxon>Glossata</taxon>
        <taxon>Ditrysia</taxon>
        <taxon>Yponomeutoidea</taxon>
        <taxon>Plutellidae</taxon>
        <taxon>Plutella</taxon>
    </lineage>
</organism>
<feature type="compositionally biased region" description="Low complexity" evidence="5">
    <location>
        <begin position="853"/>
        <end position="870"/>
    </location>
</feature>
<comment type="caution">
    <text evidence="7">The sequence shown here is derived from an EMBL/GenBank/DDBJ whole genome shotgun (WGS) entry which is preliminary data.</text>
</comment>
<feature type="domain" description="MYND-type" evidence="6">
    <location>
        <begin position="1098"/>
        <end position="1137"/>
    </location>
</feature>
<feature type="compositionally biased region" description="Basic and acidic residues" evidence="5">
    <location>
        <begin position="501"/>
        <end position="518"/>
    </location>
</feature>
<feature type="compositionally biased region" description="Polar residues" evidence="5">
    <location>
        <begin position="802"/>
        <end position="819"/>
    </location>
</feature>
<evidence type="ECO:0000256" key="2">
    <source>
        <dbReference type="ARBA" id="ARBA00022771"/>
    </source>
</evidence>
<feature type="compositionally biased region" description="Basic and acidic residues" evidence="5">
    <location>
        <begin position="449"/>
        <end position="462"/>
    </location>
</feature>
<feature type="compositionally biased region" description="Basic and acidic residues" evidence="5">
    <location>
        <begin position="1018"/>
        <end position="1028"/>
    </location>
</feature>
<gene>
    <name evidence="7" type="ORF">PLXY2_LOCUS10806</name>
</gene>
<feature type="compositionally biased region" description="Basic residues" evidence="5">
    <location>
        <begin position="592"/>
        <end position="602"/>
    </location>
</feature>
<protein>
    <submittedName>
        <fullName evidence="7">(diamondback moth) hypothetical protein</fullName>
    </submittedName>
</protein>
<dbReference type="PANTHER" id="PTHR28069:SF2">
    <property type="entry name" value="GH20023P"/>
    <property type="match status" value="1"/>
</dbReference>
<feature type="compositionally biased region" description="Basic and acidic residues" evidence="5">
    <location>
        <begin position="97"/>
        <end position="121"/>
    </location>
</feature>
<sequence length="1389" mass="156594">MNTGKNKKKNRPNKPQSQPAQNPDSEKGENVTEKSENVSKAEERVPEIVSEVVVPPVAEKENTGNEGPKKPKRNRGKKKGDKEDSSEIPVETVSLSEDIKTDNVQKDIIKPDKSTVADTKIDATNQPVEPTARKKKGKNKNQETTKIDETEKSTELEINPSDKPKTDIKESELLEGEIKPAKKKNKKNKKHRNDSERSDKADELTCTSAFEMILQTKTESEQKQEEVNKDDVKSVAVSDSSISEPTVKEVKKAIAENLSVDTAVPDANKNIIKESAIEDTSNDNVPKNKKKNKKDKKHFSSADENVQSNILPQKEIIKSEENEQKEISDSDSKSIHKCEMKEMPESDILPVTEILPLKESTVSEESDAKCKAKIAKPVEKKNKNKSIEIESKQESPKMAESKKDEAYQLSELDKEYSKIDVFSCDVPKVTETITEIKTDVQTTLPTSIAEDKPESAENKSEELEGDSVSTDSFEVVKHPKKKGKGKNNTFNIDDKAMTPEKTDIITSDTEKKREKQFDVARPPFDITKPFETLETSLNIIEEVPELTTSKNLSETALKSEENKNISPITTEIKQSEEKKATEVMSIPEDKSNKKRKKSPKPSKKQETFIIPEEKNSAVIEQKKETTETASTEPPKILPESEMIESVMTQSGGSEITPDLIEHPRSTSADIIDSNNNNKTVIQEVNLPQTLHIPFVIPDTPYIQGSGETPSPIVIATCVPISEKELQERQKKVPKKTDLKSQVMEVNKDMEVLRRSIERSLAEFTALEKGEQEVEDKYAAQSLEMKQDKSKLTILDETIKEQAQVTGTTITEQDSVSPDNSTKKEKEESASTPEPPARKDNKGKSKSKKKGKQESQQQTTTATDTTTTTSVTEKKDTSSQESKKENKTEQKEDKSSTGQDKGKQQTQSLKDESDNTEQKSKDTQETDLHKFDPIVNFEDAMTSSSSVDDVNKSFEIIVNDGLNDSNTDETSNFRNNPEINVTAPDEHEKAKEEKQQKENPIVSQPKNLLGHPAIPARSNKTDYKKEKNKTPNTKLARVKIKDADEIDKGIKQSKESQTDNKPKILKDKSTNESVTCVTSENDEYVYKYSFRKVFLSSNCHVCKKELKESRVPCNFCYLTFYCSEKHKDDDYDQHQSLCFAISTIIRLKGLKHIYADSQGVTGHNYRLLRMQTIVSCEKILKRKLLPWEQEALLYPRVCADVRCREWRQGQLKDCELCGQISYCSEHPEHLPKSHARWCKSYSLYQKLVVYQLTRGRLDPRLPGRLMKGERIGDNINRLLADMYDEKIDMNDMQYAALTQLATAPLTAAHCYQLYSDRMKTVAVNGNGTHKSPTFTIHVVGAELQFEADSLNKWETFFLHLRPDVATLRVVLVGPELNPSNLPVDLLGKIK</sequence>
<dbReference type="Pfam" id="PF01753">
    <property type="entry name" value="zf-MYND"/>
    <property type="match status" value="1"/>
</dbReference>
<feature type="compositionally biased region" description="Basic and acidic residues" evidence="5">
    <location>
        <begin position="24"/>
        <end position="46"/>
    </location>
</feature>
<feature type="region of interest" description="Disordered" evidence="5">
    <location>
        <begin position="1"/>
        <end position="247"/>
    </location>
</feature>
<feature type="compositionally biased region" description="Low complexity" evidence="5">
    <location>
        <begin position="47"/>
        <end position="57"/>
    </location>
</feature>
<evidence type="ECO:0000313" key="8">
    <source>
        <dbReference type="Proteomes" id="UP000653454"/>
    </source>
</evidence>
<feature type="region of interest" description="Disordered" evidence="5">
    <location>
        <begin position="379"/>
        <end position="404"/>
    </location>
</feature>
<feature type="region of interest" description="Disordered" evidence="5">
    <location>
        <begin position="444"/>
        <end position="495"/>
    </location>
</feature>
<dbReference type="GO" id="GO:0008270">
    <property type="term" value="F:zinc ion binding"/>
    <property type="evidence" value="ECO:0007669"/>
    <property type="project" value="UniProtKB-KW"/>
</dbReference>
<name>A0A8S4FYM1_PLUXY</name>
<feature type="compositionally biased region" description="Polar residues" evidence="5">
    <location>
        <begin position="302"/>
        <end position="311"/>
    </location>
</feature>
<feature type="compositionally biased region" description="Basic and acidic residues" evidence="5">
    <location>
        <begin position="140"/>
        <end position="180"/>
    </location>
</feature>
<evidence type="ECO:0000256" key="4">
    <source>
        <dbReference type="PROSITE-ProRule" id="PRU00134"/>
    </source>
</evidence>
<evidence type="ECO:0000313" key="7">
    <source>
        <dbReference type="EMBL" id="CAG9132531.1"/>
    </source>
</evidence>
<dbReference type="Proteomes" id="UP000653454">
    <property type="component" value="Unassembled WGS sequence"/>
</dbReference>
<evidence type="ECO:0000256" key="3">
    <source>
        <dbReference type="ARBA" id="ARBA00022833"/>
    </source>
</evidence>
<feature type="region of interest" description="Disordered" evidence="5">
    <location>
        <begin position="802"/>
        <end position="931"/>
    </location>
</feature>
<evidence type="ECO:0000256" key="1">
    <source>
        <dbReference type="ARBA" id="ARBA00022723"/>
    </source>
</evidence>
<feature type="region of interest" description="Disordered" evidence="5">
    <location>
        <begin position="551"/>
        <end position="637"/>
    </location>
</feature>
<feature type="compositionally biased region" description="Basic residues" evidence="5">
    <location>
        <begin position="287"/>
        <end position="299"/>
    </location>
</feature>
<feature type="compositionally biased region" description="Basic and acidic residues" evidence="5">
    <location>
        <begin position="218"/>
        <end position="233"/>
    </location>
</feature>
<feature type="compositionally biased region" description="Basic and acidic residues" evidence="5">
    <location>
        <begin position="983"/>
        <end position="996"/>
    </location>
</feature>
<dbReference type="EMBL" id="CAJHNJ030000050">
    <property type="protein sequence ID" value="CAG9132531.1"/>
    <property type="molecule type" value="Genomic_DNA"/>
</dbReference>
<keyword evidence="8" id="KW-1185">Reference proteome</keyword>
<feature type="compositionally biased region" description="Basic residues" evidence="5">
    <location>
        <begin position="70"/>
        <end position="79"/>
    </location>
</feature>
<dbReference type="InterPro" id="IPR002893">
    <property type="entry name" value="Znf_MYND"/>
</dbReference>
<reference evidence="7" key="1">
    <citation type="submission" date="2020-11" db="EMBL/GenBank/DDBJ databases">
        <authorList>
            <person name="Whiteford S."/>
        </authorList>
    </citation>
    <scope>NUCLEOTIDE SEQUENCE</scope>
</reference>
<proteinExistence type="predicted"/>
<feature type="region of interest" description="Disordered" evidence="5">
    <location>
        <begin position="501"/>
        <end position="520"/>
    </location>
</feature>
<evidence type="ECO:0000259" key="6">
    <source>
        <dbReference type="PROSITE" id="PS50865"/>
    </source>
</evidence>
<feature type="compositionally biased region" description="Basic and acidic residues" evidence="5">
    <location>
        <begin position="573"/>
        <end position="591"/>
    </location>
</feature>
<feature type="compositionally biased region" description="Basic and acidic residues" evidence="5">
    <location>
        <begin position="58"/>
        <end position="69"/>
    </location>
</feature>
<dbReference type="PROSITE" id="PS01360">
    <property type="entry name" value="ZF_MYND_1"/>
    <property type="match status" value="1"/>
</dbReference>
<keyword evidence="2 4" id="KW-0863">Zinc-finger</keyword>
<feature type="region of interest" description="Disordered" evidence="5">
    <location>
        <begin position="273"/>
        <end position="347"/>
    </location>
</feature>
<keyword evidence="1" id="KW-0479">Metal-binding</keyword>
<accession>A0A8S4FYM1</accession>